<dbReference type="Gene3D" id="3.40.50.2300">
    <property type="match status" value="1"/>
</dbReference>
<evidence type="ECO:0000256" key="6">
    <source>
        <dbReference type="ARBA" id="ARBA00023125"/>
    </source>
</evidence>
<evidence type="ECO:0000256" key="5">
    <source>
        <dbReference type="ARBA" id="ARBA00023015"/>
    </source>
</evidence>
<evidence type="ECO:0000256" key="9">
    <source>
        <dbReference type="PROSITE-ProRule" id="PRU01091"/>
    </source>
</evidence>
<dbReference type="Gene3D" id="1.10.10.10">
    <property type="entry name" value="Winged helix-like DNA-binding domain superfamily/Winged helix DNA-binding domain"/>
    <property type="match status" value="1"/>
</dbReference>
<keyword evidence="13" id="KW-1185">Reference proteome</keyword>
<evidence type="ECO:0000256" key="3">
    <source>
        <dbReference type="ARBA" id="ARBA00022553"/>
    </source>
</evidence>
<keyword evidence="3 8" id="KW-0597">Phosphoprotein</keyword>
<dbReference type="CDD" id="cd00383">
    <property type="entry name" value="trans_reg_C"/>
    <property type="match status" value="1"/>
</dbReference>
<gene>
    <name evidence="12" type="ORF">GCM10009098_26920</name>
</gene>
<keyword evidence="7" id="KW-0804">Transcription</keyword>
<feature type="DNA-binding region" description="OmpR/PhoB-type" evidence="9">
    <location>
        <begin position="125"/>
        <end position="224"/>
    </location>
</feature>
<dbReference type="SMART" id="SM00448">
    <property type="entry name" value="REC"/>
    <property type="match status" value="1"/>
</dbReference>
<keyword evidence="5" id="KW-0805">Transcription regulation</keyword>
<feature type="modified residue" description="4-aspartylphosphate" evidence="8">
    <location>
        <position position="52"/>
    </location>
</feature>
<dbReference type="EMBL" id="BAAAEO010000004">
    <property type="protein sequence ID" value="GAA0557614.1"/>
    <property type="molecule type" value="Genomic_DNA"/>
</dbReference>
<evidence type="ECO:0000256" key="2">
    <source>
        <dbReference type="ARBA" id="ARBA00022490"/>
    </source>
</evidence>
<dbReference type="SUPFAM" id="SSF52172">
    <property type="entry name" value="CheY-like"/>
    <property type="match status" value="1"/>
</dbReference>
<sequence length="228" mass="25616">MTRLLLIDDDIQMTGLLAEYLKKDGFDVTVHNSAMTGLACLRQNSFDLLILDVMMPLMDGITLLREIRHSNGIPVIMLTARGDDLDKVVGLELGADDYVAKPCLPRELTARIKAILRRVQHQQQYTELQCGELNIRSSSRTVYLQKQKIELTGAEFSILYLLAQKAGQIISKAELSEQALGKPLSSFDRSIDVHISHIRQKLGPRPEGQQWITAVRGKGYQFIYSAFS</sequence>
<evidence type="ECO:0000313" key="12">
    <source>
        <dbReference type="EMBL" id="GAA0557614.1"/>
    </source>
</evidence>
<dbReference type="InterPro" id="IPR036388">
    <property type="entry name" value="WH-like_DNA-bd_sf"/>
</dbReference>
<dbReference type="PROSITE" id="PS51755">
    <property type="entry name" value="OMPR_PHOB"/>
    <property type="match status" value="1"/>
</dbReference>
<organism evidence="12 13">
    <name type="scientific">Rheinheimera aquimaris</name>
    <dbReference type="NCBI Taxonomy" id="412437"/>
    <lineage>
        <taxon>Bacteria</taxon>
        <taxon>Pseudomonadati</taxon>
        <taxon>Pseudomonadota</taxon>
        <taxon>Gammaproteobacteria</taxon>
        <taxon>Chromatiales</taxon>
        <taxon>Chromatiaceae</taxon>
        <taxon>Rheinheimera</taxon>
    </lineage>
</organism>
<reference evidence="12 13" key="1">
    <citation type="journal article" date="2019" name="Int. J. Syst. Evol. Microbiol.">
        <title>The Global Catalogue of Microorganisms (GCM) 10K type strain sequencing project: providing services to taxonomists for standard genome sequencing and annotation.</title>
        <authorList>
            <consortium name="The Broad Institute Genomics Platform"/>
            <consortium name="The Broad Institute Genome Sequencing Center for Infectious Disease"/>
            <person name="Wu L."/>
            <person name="Ma J."/>
        </authorList>
    </citation>
    <scope>NUCLEOTIDE SEQUENCE [LARGE SCALE GENOMIC DNA]</scope>
    <source>
        <strain evidence="12 13">JCM 14331</strain>
    </source>
</reference>
<protein>
    <submittedName>
        <fullName evidence="12">Response regulator</fullName>
    </submittedName>
</protein>
<dbReference type="InterPro" id="IPR001867">
    <property type="entry name" value="OmpR/PhoB-type_DNA-bd"/>
</dbReference>
<name>A0ABN1E295_9GAMM</name>
<evidence type="ECO:0000256" key="1">
    <source>
        <dbReference type="ARBA" id="ARBA00004496"/>
    </source>
</evidence>
<keyword evidence="4" id="KW-0902">Two-component regulatory system</keyword>
<evidence type="ECO:0000313" key="13">
    <source>
        <dbReference type="Proteomes" id="UP001501169"/>
    </source>
</evidence>
<dbReference type="Proteomes" id="UP001501169">
    <property type="component" value="Unassembled WGS sequence"/>
</dbReference>
<proteinExistence type="predicted"/>
<dbReference type="InterPro" id="IPR011006">
    <property type="entry name" value="CheY-like_superfamily"/>
</dbReference>
<dbReference type="PROSITE" id="PS50110">
    <property type="entry name" value="RESPONSE_REGULATORY"/>
    <property type="match status" value="1"/>
</dbReference>
<feature type="domain" description="OmpR/PhoB-type" evidence="11">
    <location>
        <begin position="125"/>
        <end position="224"/>
    </location>
</feature>
<dbReference type="RefSeq" id="WP_226767601.1">
    <property type="nucleotide sequence ID" value="NZ_BAAAEO010000004.1"/>
</dbReference>
<evidence type="ECO:0000256" key="4">
    <source>
        <dbReference type="ARBA" id="ARBA00023012"/>
    </source>
</evidence>
<dbReference type="InterPro" id="IPR039420">
    <property type="entry name" value="WalR-like"/>
</dbReference>
<dbReference type="Pfam" id="PF00486">
    <property type="entry name" value="Trans_reg_C"/>
    <property type="match status" value="1"/>
</dbReference>
<comment type="subcellular location">
    <subcellularLocation>
        <location evidence="1">Cytoplasm</location>
    </subcellularLocation>
</comment>
<dbReference type="Gene3D" id="6.10.250.690">
    <property type="match status" value="1"/>
</dbReference>
<dbReference type="Pfam" id="PF00072">
    <property type="entry name" value="Response_reg"/>
    <property type="match status" value="1"/>
</dbReference>
<evidence type="ECO:0000259" key="10">
    <source>
        <dbReference type="PROSITE" id="PS50110"/>
    </source>
</evidence>
<evidence type="ECO:0000256" key="7">
    <source>
        <dbReference type="ARBA" id="ARBA00023163"/>
    </source>
</evidence>
<dbReference type="InterPro" id="IPR001789">
    <property type="entry name" value="Sig_transdc_resp-reg_receiver"/>
</dbReference>
<dbReference type="PANTHER" id="PTHR48111:SF39">
    <property type="entry name" value="TRANSCRIPTIONAL REGULATORY PROTEIN CPXR"/>
    <property type="match status" value="1"/>
</dbReference>
<feature type="domain" description="Response regulatory" evidence="10">
    <location>
        <begin position="3"/>
        <end position="116"/>
    </location>
</feature>
<keyword evidence="2" id="KW-0963">Cytoplasm</keyword>
<dbReference type="PANTHER" id="PTHR48111">
    <property type="entry name" value="REGULATOR OF RPOS"/>
    <property type="match status" value="1"/>
</dbReference>
<evidence type="ECO:0000256" key="8">
    <source>
        <dbReference type="PROSITE-ProRule" id="PRU00169"/>
    </source>
</evidence>
<comment type="caution">
    <text evidence="12">The sequence shown here is derived from an EMBL/GenBank/DDBJ whole genome shotgun (WGS) entry which is preliminary data.</text>
</comment>
<evidence type="ECO:0000259" key="11">
    <source>
        <dbReference type="PROSITE" id="PS51755"/>
    </source>
</evidence>
<dbReference type="SMART" id="SM00862">
    <property type="entry name" value="Trans_reg_C"/>
    <property type="match status" value="1"/>
</dbReference>
<keyword evidence="6 9" id="KW-0238">DNA-binding</keyword>
<accession>A0ABN1E295</accession>